<name>A0A3N7FE72_POPTR</name>
<dbReference type="EMBL" id="CM009297">
    <property type="protein sequence ID" value="RQO94596.1"/>
    <property type="molecule type" value="Genomic_DNA"/>
</dbReference>
<protein>
    <submittedName>
        <fullName evidence="2">Uncharacterized protein</fullName>
    </submittedName>
</protein>
<organism evidence="2 3">
    <name type="scientific">Populus trichocarpa</name>
    <name type="common">Western balsam poplar</name>
    <name type="synonym">Populus balsamifera subsp. trichocarpa</name>
    <dbReference type="NCBI Taxonomy" id="3694"/>
    <lineage>
        <taxon>Eukaryota</taxon>
        <taxon>Viridiplantae</taxon>
        <taxon>Streptophyta</taxon>
        <taxon>Embryophyta</taxon>
        <taxon>Tracheophyta</taxon>
        <taxon>Spermatophyta</taxon>
        <taxon>Magnoliopsida</taxon>
        <taxon>eudicotyledons</taxon>
        <taxon>Gunneridae</taxon>
        <taxon>Pentapetalae</taxon>
        <taxon>rosids</taxon>
        <taxon>fabids</taxon>
        <taxon>Malpighiales</taxon>
        <taxon>Salicaceae</taxon>
        <taxon>Saliceae</taxon>
        <taxon>Populus</taxon>
    </lineage>
</organism>
<dbReference type="Proteomes" id="UP000006729">
    <property type="component" value="Chromosome 8"/>
</dbReference>
<gene>
    <name evidence="2" type="ORF">POPTR_008G127650</name>
</gene>
<evidence type="ECO:0000256" key="1">
    <source>
        <dbReference type="SAM" id="MobiDB-lite"/>
    </source>
</evidence>
<dbReference type="InParanoid" id="A0A3N7FE72"/>
<keyword evidence="3" id="KW-1185">Reference proteome</keyword>
<feature type="region of interest" description="Disordered" evidence="1">
    <location>
        <begin position="43"/>
        <end position="86"/>
    </location>
</feature>
<evidence type="ECO:0000313" key="3">
    <source>
        <dbReference type="Proteomes" id="UP000006729"/>
    </source>
</evidence>
<reference evidence="2 3" key="1">
    <citation type="journal article" date="2006" name="Science">
        <title>The genome of black cottonwood, Populus trichocarpa (Torr. &amp; Gray).</title>
        <authorList>
            <person name="Tuskan G.A."/>
            <person name="Difazio S."/>
            <person name="Jansson S."/>
            <person name="Bohlmann J."/>
            <person name="Grigoriev I."/>
            <person name="Hellsten U."/>
            <person name="Putnam N."/>
            <person name="Ralph S."/>
            <person name="Rombauts S."/>
            <person name="Salamov A."/>
            <person name="Schein J."/>
            <person name="Sterck L."/>
            <person name="Aerts A."/>
            <person name="Bhalerao R.R."/>
            <person name="Bhalerao R.P."/>
            <person name="Blaudez D."/>
            <person name="Boerjan W."/>
            <person name="Brun A."/>
            <person name="Brunner A."/>
            <person name="Busov V."/>
            <person name="Campbell M."/>
            <person name="Carlson J."/>
            <person name="Chalot M."/>
            <person name="Chapman J."/>
            <person name="Chen G.L."/>
            <person name="Cooper D."/>
            <person name="Coutinho P.M."/>
            <person name="Couturier J."/>
            <person name="Covert S."/>
            <person name="Cronk Q."/>
            <person name="Cunningham R."/>
            <person name="Davis J."/>
            <person name="Degroeve S."/>
            <person name="Dejardin A."/>
            <person name="Depamphilis C."/>
            <person name="Detter J."/>
            <person name="Dirks B."/>
            <person name="Dubchak I."/>
            <person name="Duplessis S."/>
            <person name="Ehlting J."/>
            <person name="Ellis B."/>
            <person name="Gendler K."/>
            <person name="Goodstein D."/>
            <person name="Gribskov M."/>
            <person name="Grimwood J."/>
            <person name="Groover A."/>
            <person name="Gunter L."/>
            <person name="Hamberger B."/>
            <person name="Heinze B."/>
            <person name="Helariutta Y."/>
            <person name="Henrissat B."/>
            <person name="Holligan D."/>
            <person name="Holt R."/>
            <person name="Huang W."/>
            <person name="Islam-Faridi N."/>
            <person name="Jones S."/>
            <person name="Jones-Rhoades M."/>
            <person name="Jorgensen R."/>
            <person name="Joshi C."/>
            <person name="Kangasjarvi J."/>
            <person name="Karlsson J."/>
            <person name="Kelleher C."/>
            <person name="Kirkpatrick R."/>
            <person name="Kirst M."/>
            <person name="Kohler A."/>
            <person name="Kalluri U."/>
            <person name="Larimer F."/>
            <person name="Leebens-Mack J."/>
            <person name="Leple J.C."/>
            <person name="Locascio P."/>
            <person name="Lou Y."/>
            <person name="Lucas S."/>
            <person name="Martin F."/>
            <person name="Montanini B."/>
            <person name="Napoli C."/>
            <person name="Nelson D.R."/>
            <person name="Nelson C."/>
            <person name="Nieminen K."/>
            <person name="Nilsson O."/>
            <person name="Pereda V."/>
            <person name="Peter G."/>
            <person name="Philippe R."/>
            <person name="Pilate G."/>
            <person name="Poliakov A."/>
            <person name="Razumovskaya J."/>
            <person name="Richardson P."/>
            <person name="Rinaldi C."/>
            <person name="Ritland K."/>
            <person name="Rouze P."/>
            <person name="Ryaboy D."/>
            <person name="Schmutz J."/>
            <person name="Schrader J."/>
            <person name="Segerman B."/>
            <person name="Shin H."/>
            <person name="Siddiqui A."/>
            <person name="Sterky F."/>
            <person name="Terry A."/>
            <person name="Tsai C.J."/>
            <person name="Uberbacher E."/>
            <person name="Unneberg P."/>
            <person name="Vahala J."/>
            <person name="Wall K."/>
            <person name="Wessler S."/>
            <person name="Yang G."/>
            <person name="Yin T."/>
            <person name="Douglas C."/>
            <person name="Marra M."/>
            <person name="Sandberg G."/>
            <person name="Van de Peer Y."/>
            <person name="Rokhsar D."/>
        </authorList>
    </citation>
    <scope>NUCLEOTIDE SEQUENCE [LARGE SCALE GENOMIC DNA]</scope>
    <source>
        <strain evidence="3">cv. Nisqually</strain>
    </source>
</reference>
<accession>A0A3N7FE72</accession>
<evidence type="ECO:0000313" key="2">
    <source>
        <dbReference type="EMBL" id="RQO94596.1"/>
    </source>
</evidence>
<dbReference type="AlphaFoldDB" id="A0A3N7FE72"/>
<proteinExistence type="predicted"/>
<feature type="compositionally biased region" description="Polar residues" evidence="1">
    <location>
        <begin position="53"/>
        <end position="64"/>
    </location>
</feature>
<sequence>MDLSSFTQLPSLNLTQNHLLPAAFSSLQSSSALSTLLPFVMPSSTEQGKKKTSNVSSGNFNLDQPENGAYKKAKGTSSFNSSKKERNDAHTCLMILPDTTEELEVDPEIEPEEEPELYSEHHCLLNNFFFLKNQCS</sequence>